<dbReference type="RefSeq" id="WP_196835329.1">
    <property type="nucleotide sequence ID" value="NZ_JADOTZ010000001.1"/>
</dbReference>
<evidence type="ECO:0000256" key="8">
    <source>
        <dbReference type="ARBA" id="ARBA00051245"/>
    </source>
</evidence>
<comment type="similarity">
    <text evidence="1">Belongs to the CpsD/CapB family.</text>
</comment>
<dbReference type="Pfam" id="PF10609">
    <property type="entry name" value="ParA"/>
    <property type="match status" value="1"/>
</dbReference>
<evidence type="ECO:0000313" key="12">
    <source>
        <dbReference type="Proteomes" id="UP000625033"/>
    </source>
</evidence>
<evidence type="ECO:0000256" key="1">
    <source>
        <dbReference type="ARBA" id="ARBA00007316"/>
    </source>
</evidence>
<feature type="region of interest" description="Disordered" evidence="9">
    <location>
        <begin position="475"/>
        <end position="527"/>
    </location>
</feature>
<feature type="transmembrane region" description="Helical" evidence="10">
    <location>
        <begin position="24"/>
        <end position="44"/>
    </location>
</feature>
<dbReference type="GO" id="GO:0005524">
    <property type="term" value="F:ATP binding"/>
    <property type="evidence" value="ECO:0007669"/>
    <property type="project" value="UniProtKB-KW"/>
</dbReference>
<evidence type="ECO:0000256" key="10">
    <source>
        <dbReference type="SAM" id="Phobius"/>
    </source>
</evidence>
<sequence>MDTTDVETAAGPDLRHYLSILRGYWRGIVTILVAAVLVAFVWTLTQPKIYEASSSGLVAASGATNLGLATAGDTLAKSKATSYASIASTRPVAEAVKDELGLTTSENQLLNDVSVQVPADTAEIRVSALSEDPAQAQEIANAWVQVLAEEAAQIEAGEDEASPVLVRLMPLGRAALPTAPVSPDTRLALAIGAVAGLAAGLGYALIRHHLDRRIRSVDAVNRLGQSVVGTIPADERLGADRQIVDSGNAKTRDRAAHAFAESLRELRTNLAYMDVDHPPKIMVVTSSVPGEGKSSIASNLAVAIAATGRRTVLIDADLRRPVLTDLFGLPSGAGLTDVLSGAAEIDDVLMPYANAPALELLGSGRVPPNPSELLGSNAMKSLLQELAQDAVVLIDAPPLLPVTDAAILAKSADGALVTIKAGKTTIDELEKSLQNLNKVGAHVLGTILNQVPTSGADSAQYGYYGQYYYYASSDDSASSAAGPDAPSPGAHRSTAPDSASSPAPPQPAVAAVGAPMSRRARRANSAD</sequence>
<evidence type="ECO:0000256" key="3">
    <source>
        <dbReference type="ARBA" id="ARBA00022679"/>
    </source>
</evidence>
<evidence type="ECO:0000313" key="11">
    <source>
        <dbReference type="EMBL" id="MBG6083949.1"/>
    </source>
</evidence>
<evidence type="ECO:0000256" key="9">
    <source>
        <dbReference type="SAM" id="MobiDB-lite"/>
    </source>
</evidence>
<keyword evidence="4" id="KW-0547">Nucleotide-binding</keyword>
<proteinExistence type="inferred from homology"/>
<dbReference type="CDD" id="cd05387">
    <property type="entry name" value="BY-kinase"/>
    <property type="match status" value="1"/>
</dbReference>
<dbReference type="Proteomes" id="UP000625033">
    <property type="component" value="Unassembled WGS sequence"/>
</dbReference>
<dbReference type="GO" id="GO:0004715">
    <property type="term" value="F:non-membrane spanning protein tyrosine kinase activity"/>
    <property type="evidence" value="ECO:0007669"/>
    <property type="project" value="UniProtKB-EC"/>
</dbReference>
<evidence type="ECO:0000256" key="6">
    <source>
        <dbReference type="ARBA" id="ARBA00022840"/>
    </source>
</evidence>
<name>A0A931D7Q7_9MICC</name>
<keyword evidence="12" id="KW-1185">Reference proteome</keyword>
<keyword evidence="10" id="KW-0812">Transmembrane</keyword>
<evidence type="ECO:0000256" key="2">
    <source>
        <dbReference type="ARBA" id="ARBA00011903"/>
    </source>
</evidence>
<dbReference type="InterPro" id="IPR027417">
    <property type="entry name" value="P-loop_NTPase"/>
</dbReference>
<dbReference type="AlphaFoldDB" id="A0A931D7Q7"/>
<dbReference type="Gene3D" id="3.40.50.300">
    <property type="entry name" value="P-loop containing nucleotide triphosphate hydrolases"/>
    <property type="match status" value="1"/>
</dbReference>
<dbReference type="EMBL" id="JADOTZ010000001">
    <property type="protein sequence ID" value="MBG6083949.1"/>
    <property type="molecule type" value="Genomic_DNA"/>
</dbReference>
<keyword evidence="7" id="KW-0829">Tyrosine-protein kinase</keyword>
<keyword evidence="6" id="KW-0067">ATP-binding</keyword>
<evidence type="ECO:0000256" key="5">
    <source>
        <dbReference type="ARBA" id="ARBA00022777"/>
    </source>
</evidence>
<dbReference type="InterPro" id="IPR050445">
    <property type="entry name" value="Bact_polysacc_biosynth/exp"/>
</dbReference>
<dbReference type="InterPro" id="IPR005702">
    <property type="entry name" value="Wzc-like_C"/>
</dbReference>
<feature type="transmembrane region" description="Helical" evidence="10">
    <location>
        <begin position="187"/>
        <end position="206"/>
    </location>
</feature>
<evidence type="ECO:0000256" key="7">
    <source>
        <dbReference type="ARBA" id="ARBA00023137"/>
    </source>
</evidence>
<dbReference type="NCBIfam" id="TIGR01007">
    <property type="entry name" value="eps_fam"/>
    <property type="match status" value="1"/>
</dbReference>
<organism evidence="11 12">
    <name type="scientific">Zhihengliuella flava</name>
    <dbReference type="NCBI Taxonomy" id="1285193"/>
    <lineage>
        <taxon>Bacteria</taxon>
        <taxon>Bacillati</taxon>
        <taxon>Actinomycetota</taxon>
        <taxon>Actinomycetes</taxon>
        <taxon>Micrococcales</taxon>
        <taxon>Micrococcaceae</taxon>
        <taxon>Zhihengliuella</taxon>
    </lineage>
</organism>
<dbReference type="FunFam" id="3.40.50.300:FF:000527">
    <property type="entry name" value="Tyrosine-protein kinase etk"/>
    <property type="match status" value="1"/>
</dbReference>
<keyword evidence="10" id="KW-0472">Membrane</keyword>
<keyword evidence="10" id="KW-1133">Transmembrane helix</keyword>
<feature type="compositionally biased region" description="Low complexity" evidence="9">
    <location>
        <begin position="475"/>
        <end position="501"/>
    </location>
</feature>
<gene>
    <name evidence="11" type="ORF">IW252_000716</name>
</gene>
<dbReference type="SUPFAM" id="SSF52540">
    <property type="entry name" value="P-loop containing nucleoside triphosphate hydrolases"/>
    <property type="match status" value="1"/>
</dbReference>
<feature type="compositionally biased region" description="Basic residues" evidence="9">
    <location>
        <begin position="518"/>
        <end position="527"/>
    </location>
</feature>
<comment type="caution">
    <text evidence="11">The sequence shown here is derived from an EMBL/GenBank/DDBJ whole genome shotgun (WGS) entry which is preliminary data.</text>
</comment>
<comment type="catalytic activity">
    <reaction evidence="8">
        <text>L-tyrosyl-[protein] + ATP = O-phospho-L-tyrosyl-[protein] + ADP + H(+)</text>
        <dbReference type="Rhea" id="RHEA:10596"/>
        <dbReference type="Rhea" id="RHEA-COMP:10136"/>
        <dbReference type="Rhea" id="RHEA-COMP:20101"/>
        <dbReference type="ChEBI" id="CHEBI:15378"/>
        <dbReference type="ChEBI" id="CHEBI:30616"/>
        <dbReference type="ChEBI" id="CHEBI:46858"/>
        <dbReference type="ChEBI" id="CHEBI:61978"/>
        <dbReference type="ChEBI" id="CHEBI:456216"/>
        <dbReference type="EC" id="2.7.10.2"/>
    </reaction>
</comment>
<keyword evidence="5" id="KW-0418">Kinase</keyword>
<keyword evidence="3" id="KW-0808">Transferase</keyword>
<dbReference type="PANTHER" id="PTHR32309:SF13">
    <property type="entry name" value="FERRIC ENTEROBACTIN TRANSPORT PROTEIN FEPE"/>
    <property type="match status" value="1"/>
</dbReference>
<reference evidence="11" key="1">
    <citation type="submission" date="2020-11" db="EMBL/GenBank/DDBJ databases">
        <title>Sequencing the genomes of 1000 actinobacteria strains.</title>
        <authorList>
            <person name="Klenk H.-P."/>
        </authorList>
    </citation>
    <scope>NUCLEOTIDE SEQUENCE</scope>
    <source>
        <strain evidence="11">DSM 26152</strain>
    </source>
</reference>
<dbReference type="InterPro" id="IPR033756">
    <property type="entry name" value="YlxH/NBP35"/>
</dbReference>
<protein>
    <recommendedName>
        <fullName evidence="2">non-specific protein-tyrosine kinase</fullName>
        <ecNumber evidence="2">2.7.10.2</ecNumber>
    </recommendedName>
</protein>
<dbReference type="GO" id="GO:0005886">
    <property type="term" value="C:plasma membrane"/>
    <property type="evidence" value="ECO:0007669"/>
    <property type="project" value="TreeGrafter"/>
</dbReference>
<evidence type="ECO:0000256" key="4">
    <source>
        <dbReference type="ARBA" id="ARBA00022741"/>
    </source>
</evidence>
<dbReference type="EC" id="2.7.10.2" evidence="2"/>
<accession>A0A931D7Q7</accession>
<dbReference type="PANTHER" id="PTHR32309">
    <property type="entry name" value="TYROSINE-PROTEIN KINASE"/>
    <property type="match status" value="1"/>
</dbReference>
<dbReference type="GO" id="GO:0042802">
    <property type="term" value="F:identical protein binding"/>
    <property type="evidence" value="ECO:0007669"/>
    <property type="project" value="UniProtKB-ARBA"/>
</dbReference>